<reference evidence="2 3" key="1">
    <citation type="submission" date="2020-05" db="EMBL/GenBank/DDBJ databases">
        <authorList>
            <person name="Khan S.A."/>
            <person name="Jeon C.O."/>
            <person name="Chun B.H."/>
        </authorList>
    </citation>
    <scope>NUCLEOTIDE SEQUENCE [LARGE SCALE GENOMIC DNA]</scope>
    <source>
        <strain evidence="2 3">B156</strain>
    </source>
</reference>
<dbReference type="PANTHER" id="PTHR35585:SF1">
    <property type="entry name" value="HHE DOMAIN PROTEIN (AFU_ORTHOLOGUE AFUA_4G00730)"/>
    <property type="match status" value="1"/>
</dbReference>
<dbReference type="RefSeq" id="WP_171559497.1">
    <property type="nucleotide sequence ID" value="NZ_JABFCS010000001.1"/>
</dbReference>
<proteinExistence type="predicted"/>
<dbReference type="InterPro" id="IPR012312">
    <property type="entry name" value="Hemerythrin-like"/>
</dbReference>
<organism evidence="2 3">
    <name type="scientific">Ramlibacter montanisoli</name>
    <dbReference type="NCBI Taxonomy" id="2732512"/>
    <lineage>
        <taxon>Bacteria</taxon>
        <taxon>Pseudomonadati</taxon>
        <taxon>Pseudomonadota</taxon>
        <taxon>Betaproteobacteria</taxon>
        <taxon>Burkholderiales</taxon>
        <taxon>Comamonadaceae</taxon>
        <taxon>Ramlibacter</taxon>
    </lineage>
</organism>
<dbReference type="Gene3D" id="1.20.120.520">
    <property type="entry name" value="nmb1532 protein domain like"/>
    <property type="match status" value="1"/>
</dbReference>
<evidence type="ECO:0000313" key="3">
    <source>
        <dbReference type="Proteomes" id="UP000552954"/>
    </source>
</evidence>
<protein>
    <submittedName>
        <fullName evidence="2">Hemerythrin domain-containing protein</fullName>
    </submittedName>
</protein>
<feature type="domain" description="Hemerythrin-like" evidence="1">
    <location>
        <begin position="8"/>
        <end position="127"/>
    </location>
</feature>
<dbReference type="AlphaFoldDB" id="A0A849KGE7"/>
<sequence>MKKRAPDAIDLLDADHLEVHGLFQSYRELVRTRAPALQRRALAEEICMELTIHAKVEEELFYPAVREALQDDELLDEAEGAHGSQRELVAQILATAAEDELYDARVAVLSDYVERHVRNEREQVFNRALAARLDLQSLARAISVRKEELRAVSDALREDALASALA</sequence>
<dbReference type="Pfam" id="PF01814">
    <property type="entry name" value="Hemerythrin"/>
    <property type="match status" value="1"/>
</dbReference>
<gene>
    <name evidence="2" type="ORF">HK415_12065</name>
</gene>
<comment type="caution">
    <text evidence="2">The sequence shown here is derived from an EMBL/GenBank/DDBJ whole genome shotgun (WGS) entry which is preliminary data.</text>
</comment>
<accession>A0A849KGE7</accession>
<evidence type="ECO:0000259" key="1">
    <source>
        <dbReference type="Pfam" id="PF01814"/>
    </source>
</evidence>
<reference evidence="2 3" key="2">
    <citation type="submission" date="2020-06" db="EMBL/GenBank/DDBJ databases">
        <title>Ramlibacter rhizophilus sp. nov., isolated from rhizosphere soil of national flower Mugunghwa from South Korea.</title>
        <authorList>
            <person name="Zheng-Fei Y."/>
            <person name="Huan T."/>
        </authorList>
    </citation>
    <scope>NUCLEOTIDE SEQUENCE [LARGE SCALE GENOMIC DNA]</scope>
    <source>
        <strain evidence="2 3">B156</strain>
    </source>
</reference>
<keyword evidence="3" id="KW-1185">Reference proteome</keyword>
<evidence type="ECO:0000313" key="2">
    <source>
        <dbReference type="EMBL" id="NNU43731.1"/>
    </source>
</evidence>
<dbReference type="PANTHER" id="PTHR35585">
    <property type="entry name" value="HHE DOMAIN PROTEIN (AFU_ORTHOLOGUE AFUA_4G00730)"/>
    <property type="match status" value="1"/>
</dbReference>
<name>A0A849KGE7_9BURK</name>
<dbReference type="Proteomes" id="UP000552954">
    <property type="component" value="Unassembled WGS sequence"/>
</dbReference>
<dbReference type="EMBL" id="JABFCS010000001">
    <property type="protein sequence ID" value="NNU43731.1"/>
    <property type="molecule type" value="Genomic_DNA"/>
</dbReference>